<dbReference type="STRING" id="717606.PaecuDRAFT_3606"/>
<dbReference type="RefSeq" id="WP_006039594.1">
    <property type="nucleotide sequence ID" value="NZ_AEDD01000010.1"/>
</dbReference>
<evidence type="ECO:0000256" key="1">
    <source>
        <dbReference type="ARBA" id="ARBA00008520"/>
    </source>
</evidence>
<dbReference type="Proteomes" id="UP000005387">
    <property type="component" value="Unassembled WGS sequence"/>
</dbReference>
<dbReference type="PANTHER" id="PTHR30061">
    <property type="entry name" value="MALTOSE-BINDING PERIPLASMIC PROTEIN"/>
    <property type="match status" value="1"/>
</dbReference>
<organism evidence="5 6">
    <name type="scientific">Paenibacillus curdlanolyticus YK9</name>
    <dbReference type="NCBI Taxonomy" id="717606"/>
    <lineage>
        <taxon>Bacteria</taxon>
        <taxon>Bacillati</taxon>
        <taxon>Bacillota</taxon>
        <taxon>Bacilli</taxon>
        <taxon>Bacillales</taxon>
        <taxon>Paenibacillaceae</taxon>
        <taxon>Paenibacillus</taxon>
    </lineage>
</organism>
<dbReference type="eggNOG" id="COG2182">
    <property type="taxonomic scope" value="Bacteria"/>
</dbReference>
<reference evidence="5 6" key="1">
    <citation type="submission" date="2010-07" db="EMBL/GenBank/DDBJ databases">
        <title>The draft genome of Paenibacillus curdlanolyticus YK9.</title>
        <authorList>
            <consortium name="US DOE Joint Genome Institute (JGI-PGF)"/>
            <person name="Lucas S."/>
            <person name="Copeland A."/>
            <person name="Lapidus A."/>
            <person name="Cheng J.-F."/>
            <person name="Bruce D."/>
            <person name="Goodwin L."/>
            <person name="Pitluck S."/>
            <person name="Land M.L."/>
            <person name="Hauser L."/>
            <person name="Chang Y.-J."/>
            <person name="Jeffries C."/>
            <person name="Anderson I.J."/>
            <person name="Johnson E."/>
            <person name="Loganathan U."/>
            <person name="Mulhopadhyay B."/>
            <person name="Kyrpides N."/>
            <person name="Woyke T.J."/>
        </authorList>
    </citation>
    <scope>NUCLEOTIDE SEQUENCE [LARGE SCALE GENOMIC DNA]</scope>
    <source>
        <strain evidence="5 6">YK9</strain>
    </source>
</reference>
<gene>
    <name evidence="5" type="ORF">PaecuDRAFT_3606</name>
</gene>
<feature type="chain" id="PRO_5003136355" evidence="4">
    <location>
        <begin position="22"/>
        <end position="411"/>
    </location>
</feature>
<dbReference type="PROSITE" id="PS51257">
    <property type="entry name" value="PROKAR_LIPOPROTEIN"/>
    <property type="match status" value="1"/>
</dbReference>
<evidence type="ECO:0000313" key="6">
    <source>
        <dbReference type="Proteomes" id="UP000005387"/>
    </source>
</evidence>
<keyword evidence="2" id="KW-0813">Transport</keyword>
<evidence type="ECO:0000256" key="4">
    <source>
        <dbReference type="SAM" id="SignalP"/>
    </source>
</evidence>
<keyword evidence="6" id="KW-1185">Reference proteome</keyword>
<dbReference type="GO" id="GO:1901982">
    <property type="term" value="F:maltose binding"/>
    <property type="evidence" value="ECO:0007669"/>
    <property type="project" value="TreeGrafter"/>
</dbReference>
<dbReference type="SUPFAM" id="SSF53850">
    <property type="entry name" value="Periplasmic binding protein-like II"/>
    <property type="match status" value="1"/>
</dbReference>
<evidence type="ECO:0000256" key="2">
    <source>
        <dbReference type="ARBA" id="ARBA00022448"/>
    </source>
</evidence>
<accession>E0IDA4</accession>
<dbReference type="InterPro" id="IPR006059">
    <property type="entry name" value="SBP"/>
</dbReference>
<dbReference type="Gene3D" id="3.40.190.10">
    <property type="entry name" value="Periplasmic binding protein-like II"/>
    <property type="match status" value="2"/>
</dbReference>
<name>E0IDA4_9BACL</name>
<dbReference type="EMBL" id="AEDD01000010">
    <property type="protein sequence ID" value="EFM09559.1"/>
    <property type="molecule type" value="Genomic_DNA"/>
</dbReference>
<evidence type="ECO:0000256" key="3">
    <source>
        <dbReference type="ARBA" id="ARBA00022729"/>
    </source>
</evidence>
<evidence type="ECO:0000313" key="5">
    <source>
        <dbReference type="EMBL" id="EFM09559.1"/>
    </source>
</evidence>
<dbReference type="PANTHER" id="PTHR30061:SF50">
    <property type="entry name" value="MALTOSE_MALTODEXTRIN-BINDING PERIPLASMIC PROTEIN"/>
    <property type="match status" value="1"/>
</dbReference>
<dbReference type="GO" id="GO:0055052">
    <property type="term" value="C:ATP-binding cassette (ABC) transporter complex, substrate-binding subunit-containing"/>
    <property type="evidence" value="ECO:0007669"/>
    <property type="project" value="TreeGrafter"/>
</dbReference>
<sequence>MKKLLAPTAIIAMLFLTTACGQSSSQQSSDIELTFWTTTSEDETAFFQKRIDQFETEHPHVSVTMKQLPFLNATNEFKNAILGDQSIDVFRADNTLIPEYADLDIVYPLDSIAPSKDLERFMPSAITATTYLGHVFGLPSVLEVPALLYNKQMLMEAGFQHPPETMDEMLHMAKAVSTVGHYGIFVTEDSYFALPYLWAFGGGMVTDKRGIEIASAQSQQALAFMRKLWVEDVTQPYNDFQDWYGRMMNDFNEGRSAMMINGPWAIHDLLQGRAFTDPQNLGIAPIPKGPGGQGSPLGGHSLVINKYTKYPEESYALIRFLTSPETQVLQSQTFRTLPTQAAAYEDTRLATDAIFKGFKAQLRVAKNRPMIPEGAKLYRDFTSNLNAILLGKQPVSDGTQKIEAAWKLILK</sequence>
<comment type="similarity">
    <text evidence="1">Belongs to the bacterial solute-binding protein 1 family.</text>
</comment>
<dbReference type="AlphaFoldDB" id="E0IDA4"/>
<protein>
    <submittedName>
        <fullName evidence="5">Extracellular solute-binding protein family 1</fullName>
    </submittedName>
</protein>
<proteinExistence type="inferred from homology"/>
<dbReference type="OrthoDB" id="9795467at2"/>
<feature type="signal peptide" evidence="4">
    <location>
        <begin position="1"/>
        <end position="21"/>
    </location>
</feature>
<dbReference type="Pfam" id="PF13416">
    <property type="entry name" value="SBP_bac_8"/>
    <property type="match status" value="1"/>
</dbReference>
<dbReference type="GO" id="GO:0042956">
    <property type="term" value="P:maltodextrin transmembrane transport"/>
    <property type="evidence" value="ECO:0007669"/>
    <property type="project" value="TreeGrafter"/>
</dbReference>
<dbReference type="GO" id="GO:0015768">
    <property type="term" value="P:maltose transport"/>
    <property type="evidence" value="ECO:0007669"/>
    <property type="project" value="TreeGrafter"/>
</dbReference>
<keyword evidence="3 4" id="KW-0732">Signal</keyword>